<name>A0A3B1CBW9_9ZZZZ</name>
<keyword evidence="2" id="KW-1003">Cell membrane</keyword>
<proteinExistence type="predicted"/>
<dbReference type="EMBL" id="UOGD01000306">
    <property type="protein sequence ID" value="VAX25672.1"/>
    <property type="molecule type" value="Genomic_DNA"/>
</dbReference>
<dbReference type="InterPro" id="IPR007168">
    <property type="entry name" value="Phageshock_PspC_N"/>
</dbReference>
<reference evidence="8" key="1">
    <citation type="submission" date="2018-06" db="EMBL/GenBank/DDBJ databases">
        <authorList>
            <person name="Zhirakovskaya E."/>
        </authorList>
    </citation>
    <scope>NUCLEOTIDE SEQUENCE</scope>
</reference>
<dbReference type="AlphaFoldDB" id="A0A3B1CBW9"/>
<sequence>MRERLYRSRTNRIFGGVAAGLGDYLNIDPIIVRVLFVGSIFLSGIGILLYIILWIVVPEENVFAQFNSNTTQSESPSDNIKVDDIFTKEYYPPKNNNGSLVIGIILIIIGLFLLGVEIFSFLNFSDLFAILAVGVGLGLIYNAIK</sequence>
<evidence type="ECO:0000259" key="7">
    <source>
        <dbReference type="Pfam" id="PF04024"/>
    </source>
</evidence>
<evidence type="ECO:0000256" key="6">
    <source>
        <dbReference type="SAM" id="Phobius"/>
    </source>
</evidence>
<dbReference type="PANTHER" id="PTHR33885">
    <property type="entry name" value="PHAGE SHOCK PROTEIN C"/>
    <property type="match status" value="1"/>
</dbReference>
<keyword evidence="4 6" id="KW-1133">Transmembrane helix</keyword>
<accession>A0A3B1CBW9</accession>
<keyword evidence="5 6" id="KW-0472">Membrane</keyword>
<organism evidence="8">
    <name type="scientific">hydrothermal vent metagenome</name>
    <dbReference type="NCBI Taxonomy" id="652676"/>
    <lineage>
        <taxon>unclassified sequences</taxon>
        <taxon>metagenomes</taxon>
        <taxon>ecological metagenomes</taxon>
    </lineage>
</organism>
<gene>
    <name evidence="8" type="ORF">MNBD_IGNAVI01-1072</name>
</gene>
<evidence type="ECO:0000256" key="3">
    <source>
        <dbReference type="ARBA" id="ARBA00022692"/>
    </source>
</evidence>
<dbReference type="Pfam" id="PF04024">
    <property type="entry name" value="PspC"/>
    <property type="match status" value="1"/>
</dbReference>
<protein>
    <recommendedName>
        <fullName evidence="7">Phage shock protein PspC N-terminal domain-containing protein</fullName>
    </recommendedName>
</protein>
<evidence type="ECO:0000256" key="2">
    <source>
        <dbReference type="ARBA" id="ARBA00022475"/>
    </source>
</evidence>
<feature type="transmembrane region" description="Helical" evidence="6">
    <location>
        <begin position="100"/>
        <end position="120"/>
    </location>
</feature>
<comment type="subcellular location">
    <subcellularLocation>
        <location evidence="1">Cell membrane</location>
        <topology evidence="1">Single-pass membrane protein</topology>
    </subcellularLocation>
</comment>
<feature type="transmembrane region" description="Helical" evidence="6">
    <location>
        <begin position="34"/>
        <end position="57"/>
    </location>
</feature>
<evidence type="ECO:0000256" key="5">
    <source>
        <dbReference type="ARBA" id="ARBA00023136"/>
    </source>
</evidence>
<evidence type="ECO:0000313" key="8">
    <source>
        <dbReference type="EMBL" id="VAX25672.1"/>
    </source>
</evidence>
<dbReference type="InterPro" id="IPR052027">
    <property type="entry name" value="PspC"/>
</dbReference>
<dbReference type="GO" id="GO:0005886">
    <property type="term" value="C:plasma membrane"/>
    <property type="evidence" value="ECO:0007669"/>
    <property type="project" value="UniProtKB-SubCell"/>
</dbReference>
<keyword evidence="3 6" id="KW-0812">Transmembrane</keyword>
<dbReference type="PANTHER" id="PTHR33885:SF3">
    <property type="entry name" value="PHAGE SHOCK PROTEIN C"/>
    <property type="match status" value="1"/>
</dbReference>
<evidence type="ECO:0000256" key="4">
    <source>
        <dbReference type="ARBA" id="ARBA00022989"/>
    </source>
</evidence>
<evidence type="ECO:0000256" key="1">
    <source>
        <dbReference type="ARBA" id="ARBA00004162"/>
    </source>
</evidence>
<feature type="domain" description="Phage shock protein PspC N-terminal" evidence="7">
    <location>
        <begin position="4"/>
        <end position="60"/>
    </location>
</feature>
<feature type="transmembrane region" description="Helical" evidence="6">
    <location>
        <begin position="127"/>
        <end position="144"/>
    </location>
</feature>